<dbReference type="SUPFAM" id="SSF53474">
    <property type="entry name" value="alpha/beta-Hydrolases"/>
    <property type="match status" value="1"/>
</dbReference>
<evidence type="ECO:0000256" key="2">
    <source>
        <dbReference type="ARBA" id="ARBA00008645"/>
    </source>
</evidence>
<organism evidence="7 8">
    <name type="scientific">Oopsacas minuta</name>
    <dbReference type="NCBI Taxonomy" id="111878"/>
    <lineage>
        <taxon>Eukaryota</taxon>
        <taxon>Metazoa</taxon>
        <taxon>Porifera</taxon>
        <taxon>Hexactinellida</taxon>
        <taxon>Hexasterophora</taxon>
        <taxon>Lyssacinosida</taxon>
        <taxon>Leucopsacidae</taxon>
        <taxon>Oopsacas</taxon>
    </lineage>
</organism>
<dbReference type="InterPro" id="IPR026151">
    <property type="entry name" value="Maspardin"/>
</dbReference>
<proteinExistence type="inferred from homology"/>
<evidence type="ECO:0000259" key="6">
    <source>
        <dbReference type="Pfam" id="PF00561"/>
    </source>
</evidence>
<accession>A0AAV7JM16</accession>
<dbReference type="PANTHER" id="PTHR15913:SF0">
    <property type="entry name" value="MASPARDIN"/>
    <property type="match status" value="1"/>
</dbReference>
<keyword evidence="8" id="KW-1185">Reference proteome</keyword>
<evidence type="ECO:0000256" key="3">
    <source>
        <dbReference type="ARBA" id="ARBA00020148"/>
    </source>
</evidence>
<feature type="compositionally biased region" description="Polar residues" evidence="5">
    <location>
        <begin position="411"/>
        <end position="425"/>
    </location>
</feature>
<dbReference type="EMBL" id="JAKMXF010000318">
    <property type="protein sequence ID" value="KAI6649733.1"/>
    <property type="molecule type" value="Genomic_DNA"/>
</dbReference>
<dbReference type="Pfam" id="PF00561">
    <property type="entry name" value="Abhydrolase_1"/>
    <property type="match status" value="1"/>
</dbReference>
<dbReference type="InterPro" id="IPR029058">
    <property type="entry name" value="AB_hydrolase_fold"/>
</dbReference>
<keyword evidence="4" id="KW-0963">Cytoplasm</keyword>
<comment type="caution">
    <text evidence="7">The sequence shown here is derived from an EMBL/GenBank/DDBJ whole genome shotgun (WGS) entry which is preliminary data.</text>
</comment>
<dbReference type="Gene3D" id="3.40.50.1820">
    <property type="entry name" value="alpha/beta hydrolase"/>
    <property type="match status" value="1"/>
</dbReference>
<dbReference type="Proteomes" id="UP001165289">
    <property type="component" value="Unassembled WGS sequence"/>
</dbReference>
<dbReference type="AlphaFoldDB" id="A0AAV7JM16"/>
<evidence type="ECO:0000256" key="4">
    <source>
        <dbReference type="ARBA" id="ARBA00022490"/>
    </source>
</evidence>
<evidence type="ECO:0000256" key="5">
    <source>
        <dbReference type="SAM" id="MobiDB-lite"/>
    </source>
</evidence>
<evidence type="ECO:0000313" key="8">
    <source>
        <dbReference type="Proteomes" id="UP001165289"/>
    </source>
</evidence>
<name>A0AAV7JM16_9METZ</name>
<dbReference type="GO" id="GO:0005737">
    <property type="term" value="C:cytoplasm"/>
    <property type="evidence" value="ECO:0007669"/>
    <property type="project" value="UniProtKB-SubCell"/>
</dbReference>
<dbReference type="InterPro" id="IPR000073">
    <property type="entry name" value="AB_hydrolase_1"/>
</dbReference>
<comment type="subcellular location">
    <subcellularLocation>
        <location evidence="1">Cytoplasm</location>
    </subcellularLocation>
</comment>
<protein>
    <recommendedName>
        <fullName evidence="3">Maspardin</fullName>
    </recommendedName>
</protein>
<reference evidence="7 8" key="1">
    <citation type="journal article" date="2023" name="BMC Biol.">
        <title>The compact genome of the sponge Oopsacas minuta (Hexactinellida) is lacking key metazoan core genes.</title>
        <authorList>
            <person name="Santini S."/>
            <person name="Schenkelaars Q."/>
            <person name="Jourda C."/>
            <person name="Duchesne M."/>
            <person name="Belahbib H."/>
            <person name="Rocher C."/>
            <person name="Selva M."/>
            <person name="Riesgo A."/>
            <person name="Vervoort M."/>
            <person name="Leys S.P."/>
            <person name="Kodjabachian L."/>
            <person name="Le Bivic A."/>
            <person name="Borchiellini C."/>
            <person name="Claverie J.M."/>
            <person name="Renard E."/>
        </authorList>
    </citation>
    <scope>NUCLEOTIDE SEQUENCE [LARGE SCALE GENOMIC DNA]</scope>
    <source>
        <strain evidence="7">SPO-2</strain>
    </source>
</reference>
<sequence>MAEHSARMEEDYIKFRALISQQKIVVDVDNEVWTLYDAGPKNIMCPLLCLPPAIGTGDAFFKQIIGLSTRGYRIITLSYPVYWTLEDFMKGLTRLIDQLGLSKVHLFGASLGGYLAQKFVERSKHSKLVHSVFLCNSFHDTSVFRQNSLSGIYWTLPAFMLRRTLLQHLPSDGLEGRVAEATDFMVERLDSLSRSELASRLTLNCSESYVEPQNLKNIRVTIMDVFDECALTQGVKDDMYKCYPHAKRAHLKTGGNFPYLSRSSEVNLYLEIHLRQFVGTPYTALDPARLSQCEAELIEELRTLEELEKQGKLNTDDVIHYGGQRADSNKLTDSNGFHHVSIKAVVEEPECPSKPTERTDSDTPSPKLDLKDSDFITSKPGEEVSPIPDHSLESPPTSDWDSRLLSPSPPLQYTSTNGRTYNQDL</sequence>
<dbReference type="PANTHER" id="PTHR15913">
    <property type="entry name" value="ACID CLUSTER PROTEIN 33"/>
    <property type="match status" value="1"/>
</dbReference>
<evidence type="ECO:0000313" key="7">
    <source>
        <dbReference type="EMBL" id="KAI6649733.1"/>
    </source>
</evidence>
<evidence type="ECO:0000256" key="1">
    <source>
        <dbReference type="ARBA" id="ARBA00004496"/>
    </source>
</evidence>
<comment type="similarity">
    <text evidence="2">Belongs to the AB hydrolase superfamily.</text>
</comment>
<gene>
    <name evidence="7" type="ORF">LOD99_6523</name>
</gene>
<feature type="region of interest" description="Disordered" evidence="5">
    <location>
        <begin position="348"/>
        <end position="425"/>
    </location>
</feature>
<feature type="domain" description="AB hydrolase-1" evidence="6">
    <location>
        <begin position="60"/>
        <end position="169"/>
    </location>
</feature>